<evidence type="ECO:0000259" key="2">
    <source>
        <dbReference type="Pfam" id="PF01979"/>
    </source>
</evidence>
<organism evidence="3 4">
    <name type="scientific">Sphingomonas sanxanigenens DSM 19645 = NX02</name>
    <dbReference type="NCBI Taxonomy" id="1123269"/>
    <lineage>
        <taxon>Bacteria</taxon>
        <taxon>Pseudomonadati</taxon>
        <taxon>Pseudomonadota</taxon>
        <taxon>Alphaproteobacteria</taxon>
        <taxon>Sphingomonadales</taxon>
        <taxon>Sphingomonadaceae</taxon>
        <taxon>Sphingomonas</taxon>
    </lineage>
</organism>
<dbReference type="RefSeq" id="WP_025293235.1">
    <property type="nucleotide sequence ID" value="NZ_CP006644.1"/>
</dbReference>
<dbReference type="AlphaFoldDB" id="W0AFK8"/>
<keyword evidence="4" id="KW-1185">Reference proteome</keyword>
<dbReference type="InterPro" id="IPR011059">
    <property type="entry name" value="Metal-dep_hydrolase_composite"/>
</dbReference>
<feature type="domain" description="Amidohydrolase-related" evidence="2">
    <location>
        <begin position="968"/>
        <end position="1036"/>
    </location>
</feature>
<dbReference type="Proteomes" id="UP000018851">
    <property type="component" value="Chromosome"/>
</dbReference>
<dbReference type="PATRIC" id="fig|1123269.5.peg.3295"/>
<dbReference type="Gene3D" id="3.20.20.140">
    <property type="entry name" value="Metal-dependent hydrolases"/>
    <property type="match status" value="1"/>
</dbReference>
<evidence type="ECO:0000313" key="3">
    <source>
        <dbReference type="EMBL" id="AHE55048.1"/>
    </source>
</evidence>
<protein>
    <recommendedName>
        <fullName evidence="2">Amidohydrolase-related domain-containing protein</fullName>
    </recommendedName>
</protein>
<dbReference type="EMBL" id="CP006644">
    <property type="protein sequence ID" value="AHE55048.1"/>
    <property type="molecule type" value="Genomic_DNA"/>
</dbReference>
<dbReference type="eggNOG" id="COG0823">
    <property type="taxonomic scope" value="Bacteria"/>
</dbReference>
<evidence type="ECO:0000313" key="4">
    <source>
        <dbReference type="Proteomes" id="UP000018851"/>
    </source>
</evidence>
<feature type="chain" id="PRO_5004785350" description="Amidohydrolase-related domain-containing protein" evidence="1">
    <location>
        <begin position="25"/>
        <end position="1062"/>
    </location>
</feature>
<dbReference type="KEGG" id="ssan:NX02_16850"/>
<dbReference type="InterPro" id="IPR051781">
    <property type="entry name" value="Metallo-dep_Hydrolase"/>
</dbReference>
<accession>W0AFK8</accession>
<dbReference type="eggNOG" id="COG1228">
    <property type="taxonomic scope" value="Bacteria"/>
</dbReference>
<dbReference type="InterPro" id="IPR006680">
    <property type="entry name" value="Amidohydro-rel"/>
</dbReference>
<dbReference type="SUPFAM" id="SSF51556">
    <property type="entry name" value="Metallo-dependent hydrolases"/>
    <property type="match status" value="1"/>
</dbReference>
<evidence type="ECO:0000256" key="1">
    <source>
        <dbReference type="SAM" id="SignalP"/>
    </source>
</evidence>
<dbReference type="Gene3D" id="1.20.58.520">
    <property type="entry name" value="Amidohydrolase"/>
    <property type="match status" value="1"/>
</dbReference>
<dbReference type="Pfam" id="PF07676">
    <property type="entry name" value="PD40"/>
    <property type="match status" value="4"/>
</dbReference>
<dbReference type="Pfam" id="PF01979">
    <property type="entry name" value="Amidohydro_1"/>
    <property type="match status" value="1"/>
</dbReference>
<gene>
    <name evidence="3" type="ORF">NX02_16850</name>
</gene>
<dbReference type="GO" id="GO:0016810">
    <property type="term" value="F:hydrolase activity, acting on carbon-nitrogen (but not peptide) bonds"/>
    <property type="evidence" value="ECO:0007669"/>
    <property type="project" value="InterPro"/>
</dbReference>
<dbReference type="InterPro" id="IPR011042">
    <property type="entry name" value="6-blade_b-propeller_TolB-like"/>
</dbReference>
<dbReference type="SUPFAM" id="SSF82171">
    <property type="entry name" value="DPP6 N-terminal domain-like"/>
    <property type="match status" value="1"/>
</dbReference>
<dbReference type="HOGENOM" id="CLU_003547_0_0_5"/>
<dbReference type="PANTHER" id="PTHR43135">
    <property type="entry name" value="ALPHA-D-RIBOSE 1-METHYLPHOSPHONATE 5-TRIPHOSPHATE DIPHOSPHATASE"/>
    <property type="match status" value="1"/>
</dbReference>
<dbReference type="STRING" id="1123269.NX02_16850"/>
<name>W0AFK8_9SPHN</name>
<dbReference type="InterPro" id="IPR011659">
    <property type="entry name" value="WD40"/>
</dbReference>
<reference evidence="3 4" key="1">
    <citation type="submission" date="2013-07" db="EMBL/GenBank/DDBJ databases">
        <title>Completed genome of Sphingomonas sanxanigenens NX02.</title>
        <authorList>
            <person name="Ma T."/>
            <person name="Huang H."/>
            <person name="Wu M."/>
            <person name="Li X."/>
            <person name="Li G."/>
        </authorList>
    </citation>
    <scope>NUCLEOTIDE SEQUENCE [LARGE SCALE GENOMIC DNA]</scope>
    <source>
        <strain evidence="3 4">NX02</strain>
    </source>
</reference>
<dbReference type="SUPFAM" id="SSF51338">
    <property type="entry name" value="Composite domain of metallo-dependent hydrolases"/>
    <property type="match status" value="1"/>
</dbReference>
<dbReference type="Gene3D" id="2.30.40.10">
    <property type="entry name" value="Urease, subunit C, domain 1"/>
    <property type="match status" value="2"/>
</dbReference>
<dbReference type="InterPro" id="IPR032466">
    <property type="entry name" value="Metal_Hydrolase"/>
</dbReference>
<proteinExistence type="predicted"/>
<dbReference type="PANTHER" id="PTHR43135:SF3">
    <property type="entry name" value="ALPHA-D-RIBOSE 1-METHYLPHOSPHONATE 5-TRIPHOSPHATE DIPHOSPHATASE"/>
    <property type="match status" value="1"/>
</dbReference>
<dbReference type="SUPFAM" id="SSF69304">
    <property type="entry name" value="Tricorn protease N-terminal domain"/>
    <property type="match status" value="1"/>
</dbReference>
<keyword evidence="1" id="KW-0732">Signal</keyword>
<sequence length="1062" mass="113107">MNTPFRRLLGAMLPAFALVGIAHAEDGTALPLAPARTLAFDASEATWMMLDLSPNGRTILFDLLGDIYALDAAGGTARPLLTGMAFERNPVISPDGKSFAFVSDRSGVTNLWVANIDGTGLRQISQDRSLALYAAPAWSPDGESLYVSRAVHSVLAFELMKFPVAGGAGVTVVKAQPNGNEDWDHRINAMGASISPDGRYAYYATKSGTTWSPDDAPNWRIARRDLATDVEETVVPVGGGGAFRPALSHDGRWLAYGSRNGKRAGLRLRNLETGADRWLAWPVDRDGQESGYYDDLLPRFVFTPDDKAIVAGVDGGIVRIDVATGRRSKVPFTAPVSLPLGANTRVRQREETGPVRVRVAQAPRLSPDGRQIAFTALSGLYVQAVGGGTPRRLVAADAFQPAWSPDGRSIAYVGWTAKDGGALWSVPAAGGAPRRLTDAPGFYSEPLYAADGTRLYVLRSSHYDRLRAPSEIADDRVTDLLALPATGGTPKPVAHAVGMRSPHLTRDGRIWFYGQGGLKSVAAEGGAITDEVGIVARAMGQYVGVPLPVEDARVSPDGRAILARAASQLYLLDMPARTAGKPATLNLGVPGVARAKLTRVGADFFGWSPDGASITWSVGGSFRRVAAASANAGAEAAATTTDITVSVPRDVPAGSVVLRGATVLPMEGEAAIADADVVVSGDRIVAVGRTGAVPVPAGAKVQDARGRFIVPGFVDTHAHFFGIRRGIHDRGYWEFAADLAFGVTSALEVQPFTTDIFAYQDMIDAGMMPGPRAWSTGPGVFVNSEIHSKADALDVLRRYRDHYRTRNIKAYMVGDRAQRQFTVQAAQDLGMMPTTEGASDLVLGLTHAIDGFAGNEHNLPITPLRSDVIRLMAESRIAYTPTLSVLYGGGPALFDYIIEKRPQDDPKLRQWMPPAVLTGKLRNRRWLPREAQSYAQFAADAATLQRAGGLVGMGSHGEMPGLGLHWEMQAFASGGATPMEVLRAATIDGATIVGHADDVGSIVPGKFADMVVLEADPRADIANARRISAVMKGGRLYDPLTLATEGRAAPERWFANEAPADE</sequence>
<dbReference type="Gene3D" id="2.120.10.30">
    <property type="entry name" value="TolB, C-terminal domain"/>
    <property type="match status" value="3"/>
</dbReference>
<dbReference type="Gene3D" id="3.30.110.90">
    <property type="entry name" value="Amidohydrolase"/>
    <property type="match status" value="1"/>
</dbReference>
<feature type="signal peptide" evidence="1">
    <location>
        <begin position="1"/>
        <end position="24"/>
    </location>
</feature>